<dbReference type="InterPro" id="IPR011009">
    <property type="entry name" value="Kinase-like_dom_sf"/>
</dbReference>
<accession>A0A075ARA5</accession>
<evidence type="ECO:0000256" key="6">
    <source>
        <dbReference type="PROSITE-ProRule" id="PRU10141"/>
    </source>
</evidence>
<keyword evidence="2" id="KW-0808">Transferase</keyword>
<reference evidence="9 10" key="1">
    <citation type="journal article" date="2013" name="Curr. Biol.">
        <title>Shared signatures of parasitism and phylogenomics unite Cryptomycota and microsporidia.</title>
        <authorList>
            <person name="James T.Y."/>
            <person name="Pelin A."/>
            <person name="Bonen L."/>
            <person name="Ahrendt S."/>
            <person name="Sain D."/>
            <person name="Corradi N."/>
            <person name="Stajich J.E."/>
        </authorList>
    </citation>
    <scope>NUCLEOTIDE SEQUENCE [LARGE SCALE GENOMIC DNA]</scope>
    <source>
        <strain evidence="9 10">CSF55</strain>
    </source>
</reference>
<feature type="domain" description="Protein kinase" evidence="8">
    <location>
        <begin position="44"/>
        <end position="303"/>
    </location>
</feature>
<evidence type="ECO:0000259" key="8">
    <source>
        <dbReference type="PROSITE" id="PS50011"/>
    </source>
</evidence>
<evidence type="ECO:0000256" key="4">
    <source>
        <dbReference type="ARBA" id="ARBA00022777"/>
    </source>
</evidence>
<dbReference type="SUPFAM" id="SSF56112">
    <property type="entry name" value="Protein kinase-like (PK-like)"/>
    <property type="match status" value="1"/>
</dbReference>
<dbReference type="PROSITE" id="PS50011">
    <property type="entry name" value="PROTEIN_KINASE_DOM"/>
    <property type="match status" value="1"/>
</dbReference>
<protein>
    <submittedName>
        <fullName evidence="9">Protein kinase, ATP binding site domain-containing protein</fullName>
    </submittedName>
</protein>
<name>A0A075ARA5_ROZAC</name>
<dbReference type="Proteomes" id="UP000030755">
    <property type="component" value="Unassembled WGS sequence"/>
</dbReference>
<dbReference type="InterPro" id="IPR017441">
    <property type="entry name" value="Protein_kinase_ATP_BS"/>
</dbReference>
<dbReference type="AlphaFoldDB" id="A0A075ARA5"/>
<feature type="binding site" evidence="6">
    <location>
        <position position="71"/>
    </location>
    <ligand>
        <name>ATP</name>
        <dbReference type="ChEBI" id="CHEBI:30616"/>
    </ligand>
</feature>
<dbReference type="Pfam" id="PF00069">
    <property type="entry name" value="Pkinase"/>
    <property type="match status" value="1"/>
</dbReference>
<evidence type="ECO:0000256" key="3">
    <source>
        <dbReference type="ARBA" id="ARBA00022741"/>
    </source>
</evidence>
<dbReference type="EMBL" id="KE561316">
    <property type="protein sequence ID" value="EPZ31062.1"/>
    <property type="molecule type" value="Genomic_DNA"/>
</dbReference>
<feature type="chain" id="PRO_5001704775" evidence="7">
    <location>
        <begin position="25"/>
        <end position="308"/>
    </location>
</feature>
<keyword evidence="3 6" id="KW-0547">Nucleotide-binding</keyword>
<dbReference type="Gene3D" id="1.10.510.10">
    <property type="entry name" value="Transferase(Phosphotransferase) domain 1"/>
    <property type="match status" value="1"/>
</dbReference>
<keyword evidence="5 6" id="KW-0067">ATP-binding</keyword>
<dbReference type="InterPro" id="IPR000719">
    <property type="entry name" value="Prot_kinase_dom"/>
</dbReference>
<keyword evidence="10" id="KW-1185">Reference proteome</keyword>
<keyword evidence="7" id="KW-0732">Signal</keyword>
<evidence type="ECO:0000256" key="5">
    <source>
        <dbReference type="ARBA" id="ARBA00022840"/>
    </source>
</evidence>
<dbReference type="OrthoDB" id="1668230at2759"/>
<organism evidence="9 10">
    <name type="scientific">Rozella allomycis (strain CSF55)</name>
    <dbReference type="NCBI Taxonomy" id="988480"/>
    <lineage>
        <taxon>Eukaryota</taxon>
        <taxon>Fungi</taxon>
        <taxon>Fungi incertae sedis</taxon>
        <taxon>Cryptomycota</taxon>
        <taxon>Cryptomycota incertae sedis</taxon>
        <taxon>Rozella</taxon>
    </lineage>
</organism>
<evidence type="ECO:0000313" key="10">
    <source>
        <dbReference type="Proteomes" id="UP000030755"/>
    </source>
</evidence>
<keyword evidence="4 9" id="KW-0418">Kinase</keyword>
<sequence length="308" mass="35894">MKLHYFGGFLVLLVLCLPLIVALAHNSDETIDEKDIFKCENVNYHIERKLGGGAYGVVSLVKKNNDLFVLKTTDKKSYETELWAYELLKNSPYVAPIVQPCQSQNAFVTEYSKSESLYDRLKLIQSNTALMDRDEQIRLLSKAILAFEDMYRAKIVHNDIKDRNVLWDGKDFNLIDFGLAESWDNGKWNDVAMHYPCNEYGGNKDWIALGVMMYQVHAWNSIDAKKRSQLAIKRAYLLPYTVNFEIRKHENLCSNGQLDEIQKPSYMDQDFFDVLKLLLQKKQSLRPGYNDESIEKLKRMPLFKNYLY</sequence>
<evidence type="ECO:0000256" key="7">
    <source>
        <dbReference type="SAM" id="SignalP"/>
    </source>
</evidence>
<evidence type="ECO:0000256" key="2">
    <source>
        <dbReference type="ARBA" id="ARBA00022679"/>
    </source>
</evidence>
<dbReference type="GO" id="GO:0005524">
    <property type="term" value="F:ATP binding"/>
    <property type="evidence" value="ECO:0007669"/>
    <property type="project" value="UniProtKB-UniRule"/>
</dbReference>
<dbReference type="PROSITE" id="PS00107">
    <property type="entry name" value="PROTEIN_KINASE_ATP"/>
    <property type="match status" value="1"/>
</dbReference>
<feature type="signal peptide" evidence="7">
    <location>
        <begin position="1"/>
        <end position="24"/>
    </location>
</feature>
<proteinExistence type="predicted"/>
<dbReference type="HOGENOM" id="CLU_903610_0_0_1"/>
<dbReference type="SMART" id="SM00220">
    <property type="entry name" value="S_TKc"/>
    <property type="match status" value="1"/>
</dbReference>
<evidence type="ECO:0000256" key="1">
    <source>
        <dbReference type="ARBA" id="ARBA00022527"/>
    </source>
</evidence>
<keyword evidence="1" id="KW-0723">Serine/threonine-protein kinase</keyword>
<gene>
    <name evidence="9" type="ORF">O9G_004914</name>
</gene>
<dbReference type="STRING" id="988480.A0A075ARA5"/>
<evidence type="ECO:0000313" key="9">
    <source>
        <dbReference type="EMBL" id="EPZ31062.1"/>
    </source>
</evidence>
<dbReference type="GO" id="GO:0004674">
    <property type="term" value="F:protein serine/threonine kinase activity"/>
    <property type="evidence" value="ECO:0007669"/>
    <property type="project" value="UniProtKB-KW"/>
</dbReference>
<dbReference type="PANTHER" id="PTHR24351">
    <property type="entry name" value="RIBOSOMAL PROTEIN S6 KINASE"/>
    <property type="match status" value="1"/>
</dbReference>